<reference evidence="1 2" key="1">
    <citation type="submission" date="2020-02" db="EMBL/GenBank/DDBJ databases">
        <title>Whole-genome analyses of novel actinobacteria.</title>
        <authorList>
            <person name="Sahin N."/>
            <person name="Gencbay T."/>
        </authorList>
    </citation>
    <scope>NUCLEOTIDE SEQUENCE [LARGE SCALE GENOMIC DNA]</scope>
    <source>
        <strain evidence="1 2">HC44</strain>
    </source>
</reference>
<dbReference type="EMBL" id="JAAKZY010000028">
    <property type="protein sequence ID" value="NGO08311.1"/>
    <property type="molecule type" value="Genomic_DNA"/>
</dbReference>
<dbReference type="AlphaFoldDB" id="A0A6G4V2W7"/>
<comment type="caution">
    <text evidence="1">The sequence shown here is derived from an EMBL/GenBank/DDBJ whole genome shotgun (WGS) entry which is preliminary data.</text>
</comment>
<sequence>MRQAGGGAIVNVNSIAGLAAAPGLVADSGAVLLLGDPAPPRWPGR</sequence>
<protein>
    <submittedName>
        <fullName evidence="1">Uncharacterized protein</fullName>
    </submittedName>
</protein>
<gene>
    <name evidence="1" type="ORF">G5C60_11915</name>
</gene>
<dbReference type="Proteomes" id="UP000472335">
    <property type="component" value="Unassembled WGS sequence"/>
</dbReference>
<name>A0A6G4V2W7_9ACTN</name>
<accession>A0A6G4V2W7</accession>
<evidence type="ECO:0000313" key="2">
    <source>
        <dbReference type="Proteomes" id="UP000472335"/>
    </source>
</evidence>
<dbReference type="RefSeq" id="WP_165257910.1">
    <property type="nucleotide sequence ID" value="NZ_JAAKZY010000028.1"/>
</dbReference>
<organism evidence="1 2">
    <name type="scientific">Streptomyces scabichelini</name>
    <dbReference type="NCBI Taxonomy" id="2711217"/>
    <lineage>
        <taxon>Bacteria</taxon>
        <taxon>Bacillati</taxon>
        <taxon>Actinomycetota</taxon>
        <taxon>Actinomycetes</taxon>
        <taxon>Kitasatosporales</taxon>
        <taxon>Streptomycetaceae</taxon>
        <taxon>Streptomyces</taxon>
    </lineage>
</organism>
<keyword evidence="2" id="KW-1185">Reference proteome</keyword>
<proteinExistence type="predicted"/>
<evidence type="ECO:0000313" key="1">
    <source>
        <dbReference type="EMBL" id="NGO08311.1"/>
    </source>
</evidence>